<accession>A0ABU7BAG4</accession>
<name>A0ABU7BAG4_9TELE</name>
<evidence type="ECO:0000313" key="2">
    <source>
        <dbReference type="Proteomes" id="UP001345963"/>
    </source>
</evidence>
<comment type="caution">
    <text evidence="1">The sequence shown here is derived from an EMBL/GenBank/DDBJ whole genome shotgun (WGS) entry which is preliminary data.</text>
</comment>
<protein>
    <submittedName>
        <fullName evidence="1">Uncharacterized protein</fullName>
    </submittedName>
</protein>
<evidence type="ECO:0000313" key="1">
    <source>
        <dbReference type="EMBL" id="MED6247070.1"/>
    </source>
</evidence>
<sequence>MVSAKHVEELHALSVSEQRCWWNPDDSGVTLWTTPSFFSKVQSVAGYAKPLHFARFDCGAPSEPRCPVHALETCVSATATLRKVDSLLSRLTEKPGPFQTMAGPLNCGWDY</sequence>
<proteinExistence type="predicted"/>
<dbReference type="Proteomes" id="UP001345963">
    <property type="component" value="Unassembled WGS sequence"/>
</dbReference>
<organism evidence="1 2">
    <name type="scientific">Ataeniobius toweri</name>
    <dbReference type="NCBI Taxonomy" id="208326"/>
    <lineage>
        <taxon>Eukaryota</taxon>
        <taxon>Metazoa</taxon>
        <taxon>Chordata</taxon>
        <taxon>Craniata</taxon>
        <taxon>Vertebrata</taxon>
        <taxon>Euteleostomi</taxon>
        <taxon>Actinopterygii</taxon>
        <taxon>Neopterygii</taxon>
        <taxon>Teleostei</taxon>
        <taxon>Neoteleostei</taxon>
        <taxon>Acanthomorphata</taxon>
        <taxon>Ovalentaria</taxon>
        <taxon>Atherinomorphae</taxon>
        <taxon>Cyprinodontiformes</taxon>
        <taxon>Goodeidae</taxon>
        <taxon>Ataeniobius</taxon>
    </lineage>
</organism>
<gene>
    <name evidence="1" type="ORF">ATANTOWER_029208</name>
</gene>
<keyword evidence="2" id="KW-1185">Reference proteome</keyword>
<dbReference type="EMBL" id="JAHUTI010046844">
    <property type="protein sequence ID" value="MED6247070.1"/>
    <property type="molecule type" value="Genomic_DNA"/>
</dbReference>
<reference evidence="1 2" key="1">
    <citation type="submission" date="2021-07" db="EMBL/GenBank/DDBJ databases">
        <authorList>
            <person name="Palmer J.M."/>
        </authorList>
    </citation>
    <scope>NUCLEOTIDE SEQUENCE [LARGE SCALE GENOMIC DNA]</scope>
    <source>
        <strain evidence="1 2">AT_MEX2019</strain>
        <tissue evidence="1">Muscle</tissue>
    </source>
</reference>